<feature type="domain" description="RNA polymerase sigma-70 region 2" evidence="6">
    <location>
        <begin position="22"/>
        <end position="86"/>
    </location>
</feature>
<dbReference type="Gene3D" id="1.10.1740.10">
    <property type="match status" value="1"/>
</dbReference>
<keyword evidence="3" id="KW-0731">Sigma factor</keyword>
<dbReference type="Pfam" id="PF04542">
    <property type="entry name" value="Sigma70_r2"/>
    <property type="match status" value="1"/>
</dbReference>
<dbReference type="InterPro" id="IPR013325">
    <property type="entry name" value="RNA_pol_sigma_r2"/>
</dbReference>
<evidence type="ECO:0000313" key="8">
    <source>
        <dbReference type="EMBL" id="GAA3508540.1"/>
    </source>
</evidence>
<organism evidence="8 9">
    <name type="scientific">Aquimarina addita</name>
    <dbReference type="NCBI Taxonomy" id="870485"/>
    <lineage>
        <taxon>Bacteria</taxon>
        <taxon>Pseudomonadati</taxon>
        <taxon>Bacteroidota</taxon>
        <taxon>Flavobacteriia</taxon>
        <taxon>Flavobacteriales</taxon>
        <taxon>Flavobacteriaceae</taxon>
        <taxon>Aquimarina</taxon>
    </lineage>
</organism>
<name>A0ABP6UM75_9FLAO</name>
<evidence type="ECO:0000259" key="7">
    <source>
        <dbReference type="Pfam" id="PF08281"/>
    </source>
</evidence>
<dbReference type="SUPFAM" id="SSF88946">
    <property type="entry name" value="Sigma2 domain of RNA polymerase sigma factors"/>
    <property type="match status" value="1"/>
</dbReference>
<dbReference type="InterPro" id="IPR013324">
    <property type="entry name" value="RNA_pol_sigma_r3/r4-like"/>
</dbReference>
<evidence type="ECO:0000256" key="5">
    <source>
        <dbReference type="ARBA" id="ARBA00023163"/>
    </source>
</evidence>
<dbReference type="InterPro" id="IPR007627">
    <property type="entry name" value="RNA_pol_sigma70_r2"/>
</dbReference>
<dbReference type="InterPro" id="IPR013249">
    <property type="entry name" value="RNA_pol_sigma70_r4_t2"/>
</dbReference>
<feature type="domain" description="RNA polymerase sigma factor 70 region 4 type 2" evidence="7">
    <location>
        <begin position="129"/>
        <end position="171"/>
    </location>
</feature>
<proteinExistence type="inferred from homology"/>
<protein>
    <submittedName>
        <fullName evidence="8">RNA polymerase sigma factor</fullName>
    </submittedName>
</protein>
<dbReference type="Proteomes" id="UP001500459">
    <property type="component" value="Unassembled WGS sequence"/>
</dbReference>
<dbReference type="NCBIfam" id="TIGR02937">
    <property type="entry name" value="sigma70-ECF"/>
    <property type="match status" value="1"/>
</dbReference>
<evidence type="ECO:0000259" key="6">
    <source>
        <dbReference type="Pfam" id="PF04542"/>
    </source>
</evidence>
<evidence type="ECO:0000313" key="9">
    <source>
        <dbReference type="Proteomes" id="UP001500459"/>
    </source>
</evidence>
<comment type="similarity">
    <text evidence="1">Belongs to the sigma-70 factor family. ECF subfamily.</text>
</comment>
<dbReference type="PANTHER" id="PTHR43133">
    <property type="entry name" value="RNA POLYMERASE ECF-TYPE SIGMA FACTO"/>
    <property type="match status" value="1"/>
</dbReference>
<dbReference type="PANTHER" id="PTHR43133:SF8">
    <property type="entry name" value="RNA POLYMERASE SIGMA FACTOR HI_1459-RELATED"/>
    <property type="match status" value="1"/>
</dbReference>
<dbReference type="SUPFAM" id="SSF88659">
    <property type="entry name" value="Sigma3 and sigma4 domains of RNA polymerase sigma factors"/>
    <property type="match status" value="1"/>
</dbReference>
<keyword evidence="5" id="KW-0804">Transcription</keyword>
<dbReference type="InterPro" id="IPR014284">
    <property type="entry name" value="RNA_pol_sigma-70_dom"/>
</dbReference>
<evidence type="ECO:0000256" key="1">
    <source>
        <dbReference type="ARBA" id="ARBA00010641"/>
    </source>
</evidence>
<comment type="caution">
    <text evidence="8">The sequence shown here is derived from an EMBL/GenBank/DDBJ whole genome shotgun (WGS) entry which is preliminary data.</text>
</comment>
<evidence type="ECO:0000256" key="3">
    <source>
        <dbReference type="ARBA" id="ARBA00023082"/>
    </source>
</evidence>
<evidence type="ECO:0000256" key="4">
    <source>
        <dbReference type="ARBA" id="ARBA00023125"/>
    </source>
</evidence>
<reference evidence="9" key="1">
    <citation type="journal article" date="2019" name="Int. J. Syst. Evol. Microbiol.">
        <title>The Global Catalogue of Microorganisms (GCM) 10K type strain sequencing project: providing services to taxonomists for standard genome sequencing and annotation.</title>
        <authorList>
            <consortium name="The Broad Institute Genomics Platform"/>
            <consortium name="The Broad Institute Genome Sequencing Center for Infectious Disease"/>
            <person name="Wu L."/>
            <person name="Ma J."/>
        </authorList>
    </citation>
    <scope>NUCLEOTIDE SEQUENCE [LARGE SCALE GENOMIC DNA]</scope>
    <source>
        <strain evidence="9">JCM 17106</strain>
    </source>
</reference>
<keyword evidence="4" id="KW-0238">DNA-binding</keyword>
<keyword evidence="2" id="KW-0805">Transcription regulation</keyword>
<dbReference type="EMBL" id="BAABCW010000006">
    <property type="protein sequence ID" value="GAA3508540.1"/>
    <property type="molecule type" value="Genomic_DNA"/>
</dbReference>
<gene>
    <name evidence="8" type="ORF">GCM10022393_19950</name>
</gene>
<accession>A0ABP6UM75</accession>
<dbReference type="InterPro" id="IPR039425">
    <property type="entry name" value="RNA_pol_sigma-70-like"/>
</dbReference>
<dbReference type="Pfam" id="PF08281">
    <property type="entry name" value="Sigma70_r4_2"/>
    <property type="match status" value="1"/>
</dbReference>
<dbReference type="Gene3D" id="1.10.10.10">
    <property type="entry name" value="Winged helix-like DNA-binding domain superfamily/Winged helix DNA-binding domain"/>
    <property type="match status" value="1"/>
</dbReference>
<dbReference type="InterPro" id="IPR036388">
    <property type="entry name" value="WH-like_DNA-bd_sf"/>
</dbReference>
<dbReference type="CDD" id="cd06171">
    <property type="entry name" value="Sigma70_r4"/>
    <property type="match status" value="1"/>
</dbReference>
<keyword evidence="9" id="KW-1185">Reference proteome</keyword>
<evidence type="ECO:0000256" key="2">
    <source>
        <dbReference type="ARBA" id="ARBA00023015"/>
    </source>
</evidence>
<sequence length="192" mass="22340">MSNSISIYMSTDKRNNSLTATIKTYGNKLFSFIKSKINSVEDSEDILQEVWYQFSRLSDIDELENVSGWLYSVSRNKVIDFYRKKKTKNLEDFTVEDSEGNFIVDEMLLIDTSASPDTAYFNELIWSEYMKAIDALPEKQKQAYVLNELENKSLKDIAELTNENLKTIISRKGYAVKHIRNKLQPLYDELTN</sequence>